<comment type="caution">
    <text evidence="2">The sequence shown here is derived from an EMBL/GenBank/DDBJ whole genome shotgun (WGS) entry which is preliminary data.</text>
</comment>
<dbReference type="AlphaFoldDB" id="A0AAD8NUA1"/>
<evidence type="ECO:0000313" key="3">
    <source>
        <dbReference type="Proteomes" id="UP001229421"/>
    </source>
</evidence>
<sequence length="585" mass="64281">MAQQQATPVGRCSDKSLVGITHNISILENLEFYLNTSNGPTGCNVRYLGGLRVLLSFDSNEEALDYLKRTEKGWKVMFSSLKLWKEERLKFQRIAWVNVLGVPPNLFSADLINSVAETCGVVVQGSTASCSGGNLSYGRVAVISESGARIESKVTMNVSNLSFTCWIHEGPPPWTPNFLKGSSRLADSQGVGEGSTSEEKSEQLIAEEGSPEKAGNRNSPAIPVTPPYDTIFEQSLVARLEDLEPLEFNVINDLFVEMIAVQKLYHGKKNHITGSLLDKNGYDNSNGGINMDGLADNVLGQNKNNNHQGLFSGAQDNSMGSDPFGLGPLIEVVMAQNVVSNNSGDSSNNSRCDNHFIDPSNRGKNKKNRFKLPDLNEEICCLNRLRLSSRLLCGRRNKFQKRGKSNVSGLMETGSDETSSSQKIYSNETITNQANLNRAKKVSDCVPHVILDDIEGEAGPGVYAKEGVGDSCSRIVDEASIHPLDQMQNRSDDDESVHDGQIEDEVASTIMDNTLIWSWRWKRELVAVQEKTDLADLTLRLANVCVGNGADTWNWGNHGEQDFSTRHVKNLIQKNAGDDDGYQFP</sequence>
<name>A0AAD8NUA1_TARER</name>
<reference evidence="2" key="1">
    <citation type="journal article" date="2023" name="bioRxiv">
        <title>Improved chromosome-level genome assembly for marigold (Tagetes erecta).</title>
        <authorList>
            <person name="Jiang F."/>
            <person name="Yuan L."/>
            <person name="Wang S."/>
            <person name="Wang H."/>
            <person name="Xu D."/>
            <person name="Wang A."/>
            <person name="Fan W."/>
        </authorList>
    </citation>
    <scope>NUCLEOTIDE SEQUENCE</scope>
    <source>
        <strain evidence="2">WSJ</strain>
        <tissue evidence="2">Leaf</tissue>
    </source>
</reference>
<feature type="compositionally biased region" description="Low complexity" evidence="1">
    <location>
        <begin position="341"/>
        <end position="350"/>
    </location>
</feature>
<evidence type="ECO:0000313" key="2">
    <source>
        <dbReference type="EMBL" id="KAK1421458.1"/>
    </source>
</evidence>
<organism evidence="2 3">
    <name type="scientific">Tagetes erecta</name>
    <name type="common">African marigold</name>
    <dbReference type="NCBI Taxonomy" id="13708"/>
    <lineage>
        <taxon>Eukaryota</taxon>
        <taxon>Viridiplantae</taxon>
        <taxon>Streptophyta</taxon>
        <taxon>Embryophyta</taxon>
        <taxon>Tracheophyta</taxon>
        <taxon>Spermatophyta</taxon>
        <taxon>Magnoliopsida</taxon>
        <taxon>eudicotyledons</taxon>
        <taxon>Gunneridae</taxon>
        <taxon>Pentapetalae</taxon>
        <taxon>asterids</taxon>
        <taxon>campanulids</taxon>
        <taxon>Asterales</taxon>
        <taxon>Asteraceae</taxon>
        <taxon>Asteroideae</taxon>
        <taxon>Heliantheae alliance</taxon>
        <taxon>Tageteae</taxon>
        <taxon>Tagetes</taxon>
    </lineage>
</organism>
<evidence type="ECO:0008006" key="4">
    <source>
        <dbReference type="Google" id="ProtNLM"/>
    </source>
</evidence>
<proteinExistence type="predicted"/>
<protein>
    <recommendedName>
        <fullName evidence="4">DUF4283 domain-containing protein</fullName>
    </recommendedName>
</protein>
<evidence type="ECO:0000256" key="1">
    <source>
        <dbReference type="SAM" id="MobiDB-lite"/>
    </source>
</evidence>
<feature type="region of interest" description="Disordered" evidence="1">
    <location>
        <begin position="403"/>
        <end position="423"/>
    </location>
</feature>
<gene>
    <name evidence="2" type="ORF">QVD17_23802</name>
</gene>
<dbReference type="PANTHER" id="PTHR34427">
    <property type="entry name" value="DUF4283 DOMAIN PROTEIN"/>
    <property type="match status" value="1"/>
</dbReference>
<accession>A0AAD8NUA1</accession>
<dbReference type="EMBL" id="JAUHHV010000006">
    <property type="protein sequence ID" value="KAK1421458.1"/>
    <property type="molecule type" value="Genomic_DNA"/>
</dbReference>
<dbReference type="PANTHER" id="PTHR34427:SF5">
    <property type="entry name" value="DUF4283 DOMAIN-CONTAINING PROTEIN"/>
    <property type="match status" value="1"/>
</dbReference>
<feature type="region of interest" description="Disordered" evidence="1">
    <location>
        <begin position="184"/>
        <end position="225"/>
    </location>
</feature>
<keyword evidence="3" id="KW-1185">Reference proteome</keyword>
<feature type="region of interest" description="Disordered" evidence="1">
    <location>
        <begin position="341"/>
        <end position="369"/>
    </location>
</feature>
<dbReference type="Proteomes" id="UP001229421">
    <property type="component" value="Unassembled WGS sequence"/>
</dbReference>